<organism evidence="1 2">
    <name type="scientific">Hydrogenophaga bisanensis</name>
    <dbReference type="NCBI Taxonomy" id="439611"/>
    <lineage>
        <taxon>Bacteria</taxon>
        <taxon>Pseudomonadati</taxon>
        <taxon>Pseudomonadota</taxon>
        <taxon>Betaproteobacteria</taxon>
        <taxon>Burkholderiales</taxon>
        <taxon>Comamonadaceae</taxon>
        <taxon>Hydrogenophaga</taxon>
    </lineage>
</organism>
<protein>
    <submittedName>
        <fullName evidence="1">Uncharacterized protein</fullName>
    </submittedName>
</protein>
<comment type="caution">
    <text evidence="1">The sequence shown here is derived from an EMBL/GenBank/DDBJ whole genome shotgun (WGS) entry which is preliminary data.</text>
</comment>
<evidence type="ECO:0000313" key="2">
    <source>
        <dbReference type="Proteomes" id="UP001596495"/>
    </source>
</evidence>
<gene>
    <name evidence="1" type="ORF">ACFQNJ_00355</name>
</gene>
<sequence length="54" mass="5831">MVALVSALDQLGWITDGQRQALSALLPPPMRNAAGLEVGEMRAVLRLKTDTQAR</sequence>
<dbReference type="RefSeq" id="WP_382253018.1">
    <property type="nucleotide sequence ID" value="NZ_JBHTBX010000001.1"/>
</dbReference>
<reference evidence="2" key="1">
    <citation type="journal article" date="2019" name="Int. J. Syst. Evol. Microbiol.">
        <title>The Global Catalogue of Microorganisms (GCM) 10K type strain sequencing project: providing services to taxonomists for standard genome sequencing and annotation.</title>
        <authorList>
            <consortium name="The Broad Institute Genomics Platform"/>
            <consortium name="The Broad Institute Genome Sequencing Center for Infectious Disease"/>
            <person name="Wu L."/>
            <person name="Ma J."/>
        </authorList>
    </citation>
    <scope>NUCLEOTIDE SEQUENCE [LARGE SCALE GENOMIC DNA]</scope>
    <source>
        <strain evidence="2">CCUG 54518</strain>
    </source>
</reference>
<accession>A0ABW2R521</accession>
<dbReference type="Proteomes" id="UP001596495">
    <property type="component" value="Unassembled WGS sequence"/>
</dbReference>
<keyword evidence="2" id="KW-1185">Reference proteome</keyword>
<evidence type="ECO:0000313" key="1">
    <source>
        <dbReference type="EMBL" id="MFC7432962.1"/>
    </source>
</evidence>
<proteinExistence type="predicted"/>
<dbReference type="EMBL" id="JBHTBX010000001">
    <property type="protein sequence ID" value="MFC7432962.1"/>
    <property type="molecule type" value="Genomic_DNA"/>
</dbReference>
<name>A0ABW2R521_9BURK</name>